<accession>A0AAW1I810</accession>
<dbReference type="EMBL" id="JASPKY010000792">
    <property type="protein sequence ID" value="KAK9685247.1"/>
    <property type="molecule type" value="Genomic_DNA"/>
</dbReference>
<evidence type="ECO:0000313" key="3">
    <source>
        <dbReference type="Proteomes" id="UP001458880"/>
    </source>
</evidence>
<evidence type="ECO:0000313" key="2">
    <source>
        <dbReference type="EMBL" id="KAK9685247.1"/>
    </source>
</evidence>
<dbReference type="Proteomes" id="UP001458880">
    <property type="component" value="Unassembled WGS sequence"/>
</dbReference>
<organism evidence="2 3">
    <name type="scientific">Popillia japonica</name>
    <name type="common">Japanese beetle</name>
    <dbReference type="NCBI Taxonomy" id="7064"/>
    <lineage>
        <taxon>Eukaryota</taxon>
        <taxon>Metazoa</taxon>
        <taxon>Ecdysozoa</taxon>
        <taxon>Arthropoda</taxon>
        <taxon>Hexapoda</taxon>
        <taxon>Insecta</taxon>
        <taxon>Pterygota</taxon>
        <taxon>Neoptera</taxon>
        <taxon>Endopterygota</taxon>
        <taxon>Coleoptera</taxon>
        <taxon>Polyphaga</taxon>
        <taxon>Scarabaeiformia</taxon>
        <taxon>Scarabaeidae</taxon>
        <taxon>Rutelinae</taxon>
        <taxon>Popillia</taxon>
    </lineage>
</organism>
<proteinExistence type="predicted"/>
<reference evidence="2 3" key="1">
    <citation type="journal article" date="2024" name="BMC Genomics">
        <title>De novo assembly and annotation of Popillia japonica's genome with initial clues to its potential as an invasive pest.</title>
        <authorList>
            <person name="Cucini C."/>
            <person name="Boschi S."/>
            <person name="Funari R."/>
            <person name="Cardaioli E."/>
            <person name="Iannotti N."/>
            <person name="Marturano G."/>
            <person name="Paoli F."/>
            <person name="Bruttini M."/>
            <person name="Carapelli A."/>
            <person name="Frati F."/>
            <person name="Nardi F."/>
        </authorList>
    </citation>
    <scope>NUCLEOTIDE SEQUENCE [LARGE SCALE GENOMIC DNA]</scope>
    <source>
        <strain evidence="2">DMR45628</strain>
    </source>
</reference>
<gene>
    <name evidence="2" type="ORF">QE152_g38185</name>
</gene>
<sequence length="138" mass="14723">MLKQGNCVARGLPSDTRIAKRPSPGSHHNQGRCDSAGCGTPSRPQTGPNSEQGCANSSQPRGFPNNRAAGPGGRRPSPSGLSSHAGQYVIRQQAGRTHAETAGQPQKENPYQETPQKAAPKARKPRGQNHQQPPHRRN</sequence>
<comment type="caution">
    <text evidence="2">The sequence shown here is derived from an EMBL/GenBank/DDBJ whole genome shotgun (WGS) entry which is preliminary data.</text>
</comment>
<keyword evidence="3" id="KW-1185">Reference proteome</keyword>
<protein>
    <submittedName>
        <fullName evidence="2">Uncharacterized protein</fullName>
    </submittedName>
</protein>
<feature type="region of interest" description="Disordered" evidence="1">
    <location>
        <begin position="1"/>
        <end position="138"/>
    </location>
</feature>
<evidence type="ECO:0000256" key="1">
    <source>
        <dbReference type="SAM" id="MobiDB-lite"/>
    </source>
</evidence>
<feature type="compositionally biased region" description="Basic residues" evidence="1">
    <location>
        <begin position="120"/>
        <end position="138"/>
    </location>
</feature>
<name>A0AAW1I810_POPJA</name>
<feature type="compositionally biased region" description="Low complexity" evidence="1">
    <location>
        <begin position="64"/>
        <end position="83"/>
    </location>
</feature>
<dbReference type="AlphaFoldDB" id="A0AAW1I810"/>
<feature type="compositionally biased region" description="Polar residues" evidence="1">
    <location>
        <begin position="42"/>
        <end position="60"/>
    </location>
</feature>
<feature type="compositionally biased region" description="Polar residues" evidence="1">
    <location>
        <begin position="103"/>
        <end position="115"/>
    </location>
</feature>